<accession>A9KK05</accession>
<dbReference type="Proteomes" id="UP000000370">
    <property type="component" value="Chromosome"/>
</dbReference>
<dbReference type="eggNOG" id="COG0726">
    <property type="taxonomic scope" value="Bacteria"/>
</dbReference>
<dbReference type="HOGENOM" id="CLU_016092_0_0_9"/>
<feature type="transmembrane region" description="Helical" evidence="1">
    <location>
        <begin position="20"/>
        <end position="37"/>
    </location>
</feature>
<evidence type="ECO:0000313" key="3">
    <source>
        <dbReference type="Proteomes" id="UP000000370"/>
    </source>
</evidence>
<dbReference type="AlphaFoldDB" id="A9KK05"/>
<proteinExistence type="predicted"/>
<dbReference type="Gene3D" id="3.20.20.370">
    <property type="entry name" value="Glycoside hydrolase/deacetylase"/>
    <property type="match status" value="1"/>
</dbReference>
<name>A9KK05_LACP7</name>
<dbReference type="RefSeq" id="WP_012200231.1">
    <property type="nucleotide sequence ID" value="NC_010001.1"/>
</dbReference>
<organism evidence="2 3">
    <name type="scientific">Lachnoclostridium phytofermentans (strain ATCC 700394 / DSM 18823 / ISDg)</name>
    <name type="common">Clostridium phytofermentans</name>
    <dbReference type="NCBI Taxonomy" id="357809"/>
    <lineage>
        <taxon>Bacteria</taxon>
        <taxon>Bacillati</taxon>
        <taxon>Bacillota</taxon>
        <taxon>Clostridia</taxon>
        <taxon>Lachnospirales</taxon>
        <taxon>Lachnospiraceae</taxon>
    </lineage>
</organism>
<reference evidence="3" key="1">
    <citation type="submission" date="2007-11" db="EMBL/GenBank/DDBJ databases">
        <title>Complete genome sequence of Clostridium phytofermentans ISDg.</title>
        <authorList>
            <person name="Leschine S.B."/>
            <person name="Warnick T.A."/>
            <person name="Blanchard J.L."/>
            <person name="Schnell D.J."/>
            <person name="Petit E.L."/>
            <person name="LaTouf W.G."/>
            <person name="Copeland A."/>
            <person name="Lucas S."/>
            <person name="Lapidus A."/>
            <person name="Barry K."/>
            <person name="Glavina del Rio T."/>
            <person name="Dalin E."/>
            <person name="Tice H."/>
            <person name="Pitluck S."/>
            <person name="Kiss H."/>
            <person name="Brettin T."/>
            <person name="Bruce D."/>
            <person name="Detter J.C."/>
            <person name="Han C."/>
            <person name="Kuske C."/>
            <person name="Schmutz J."/>
            <person name="Larimer F."/>
            <person name="Land M."/>
            <person name="Hauser L."/>
            <person name="Kyrpides N."/>
            <person name="Kim E.A."/>
            <person name="Richardson P."/>
        </authorList>
    </citation>
    <scope>NUCLEOTIDE SEQUENCE [LARGE SCALE GENOMIC DNA]</scope>
    <source>
        <strain evidence="3">ATCC 700394 / DSM 18823 / ISDg</strain>
    </source>
</reference>
<sequence precursor="true">MKLLSTNKDKKKLIRSIIQAIILLAVVIVMVRVLFVFNKYKPYDSMDTSVMADVDNGFISLSYFAVDRDGSATMISTDRLREHLNALYKNGYVTITQKDIENYYKNGTPLPKKSLFLMFEDGRRDTAIFSGKILEEYNYIATILSYADKFGAKDSKFLSPKDLSNLKSNTFWELGTNGYRLSYINAYDRYGHYIGELNSLEYSSLRKYLDRNYNQYLMDFIRDENKIPKETYDEMKERISKDYKLMDEIYTKEFGKVPDVYVLMHSNTGNFANNEKVSAINEEWMKKLFVMNFNREGFSLNNQDNHIYDLTRMQPQPYWYPNHLLMRIANDTLADVTFEEGDPERKKDWEILAGAPEFRNSVIALTSESKSNGLIRLKDSKAYQDVNLSVNLTGNKLGTQTIYLRADEELNQYVSVKIQNNNIYINENGVQLFELDLNELDGIKYQSVEENEREAHRAEYETYSQSTKKLLGYTTNMEKQIEPVKEEVKTVEEGADKYIPSIQINEPGNRQLTIKIQDNQLSVFVDQKKVTQNLSLSGTTSGYIYLESAWSEYGYSQRNIADDVYDGVFQDLLITDAKGNILYDNQLQGWAQIKDKVETSWNKIINWFIKTL</sequence>
<dbReference type="KEGG" id="cpy:Cphy_2211"/>
<dbReference type="GO" id="GO:0005975">
    <property type="term" value="P:carbohydrate metabolic process"/>
    <property type="evidence" value="ECO:0007669"/>
    <property type="project" value="InterPro"/>
</dbReference>
<evidence type="ECO:0000313" key="2">
    <source>
        <dbReference type="EMBL" id="ABX42577.1"/>
    </source>
</evidence>
<keyword evidence="1" id="KW-0472">Membrane</keyword>
<evidence type="ECO:0000256" key="1">
    <source>
        <dbReference type="SAM" id="Phobius"/>
    </source>
</evidence>
<keyword evidence="1" id="KW-0812">Transmembrane</keyword>
<dbReference type="InterPro" id="IPR011330">
    <property type="entry name" value="Glyco_hydro/deAcase_b/a-brl"/>
</dbReference>
<dbReference type="EMBL" id="CP000885">
    <property type="protein sequence ID" value="ABX42577.1"/>
    <property type="molecule type" value="Genomic_DNA"/>
</dbReference>
<gene>
    <name evidence="2" type="ordered locus">Cphy_2211</name>
</gene>
<dbReference type="PANTHER" id="PTHR34216">
    <property type="match status" value="1"/>
</dbReference>
<dbReference type="InterPro" id="IPR051398">
    <property type="entry name" value="Polysacch_Deacetylase"/>
</dbReference>
<dbReference type="SUPFAM" id="SSF88713">
    <property type="entry name" value="Glycoside hydrolase/deacetylase"/>
    <property type="match status" value="1"/>
</dbReference>
<evidence type="ECO:0008006" key="4">
    <source>
        <dbReference type="Google" id="ProtNLM"/>
    </source>
</evidence>
<dbReference type="STRING" id="357809.Cphy_2211"/>
<protein>
    <recommendedName>
        <fullName evidence="4">Glycoside hydrolase</fullName>
    </recommendedName>
</protein>
<keyword evidence="3" id="KW-1185">Reference proteome</keyword>
<dbReference type="PANTHER" id="PTHR34216:SF7">
    <property type="entry name" value="POLY-BETA-1,6-N-ACETYL-D-GLUCOSAMINE N-DEACETYLASE"/>
    <property type="match status" value="1"/>
</dbReference>
<dbReference type="OrthoDB" id="5437800at2"/>
<keyword evidence="1" id="KW-1133">Transmembrane helix</keyword>